<protein>
    <submittedName>
        <fullName evidence="1">Uncharacterized protein</fullName>
    </submittedName>
</protein>
<dbReference type="EMBL" id="JXTC01000281">
    <property type="protein sequence ID" value="PON70668.1"/>
    <property type="molecule type" value="Genomic_DNA"/>
</dbReference>
<name>A0A2P5DBL4_TREOI</name>
<dbReference type="InParanoid" id="A0A2P5DBL4"/>
<evidence type="ECO:0000313" key="2">
    <source>
        <dbReference type="Proteomes" id="UP000237000"/>
    </source>
</evidence>
<evidence type="ECO:0000313" key="1">
    <source>
        <dbReference type="EMBL" id="PON70668.1"/>
    </source>
</evidence>
<gene>
    <name evidence="1" type="ORF">TorRG33x02_256040</name>
</gene>
<comment type="caution">
    <text evidence="1">The sequence shown here is derived from an EMBL/GenBank/DDBJ whole genome shotgun (WGS) entry which is preliminary data.</text>
</comment>
<dbReference type="Proteomes" id="UP000237000">
    <property type="component" value="Unassembled WGS sequence"/>
</dbReference>
<reference evidence="2" key="1">
    <citation type="submission" date="2016-06" db="EMBL/GenBank/DDBJ databases">
        <title>Parallel loss of symbiosis genes in relatives of nitrogen-fixing non-legume Parasponia.</title>
        <authorList>
            <person name="Van Velzen R."/>
            <person name="Holmer R."/>
            <person name="Bu F."/>
            <person name="Rutten L."/>
            <person name="Van Zeijl A."/>
            <person name="Liu W."/>
            <person name="Santuari L."/>
            <person name="Cao Q."/>
            <person name="Sharma T."/>
            <person name="Shen D."/>
            <person name="Roswanjaya Y."/>
            <person name="Wardhani T."/>
            <person name="Kalhor M.S."/>
            <person name="Jansen J."/>
            <person name="Van den Hoogen J."/>
            <person name="Gungor B."/>
            <person name="Hartog M."/>
            <person name="Hontelez J."/>
            <person name="Verver J."/>
            <person name="Yang W.-C."/>
            <person name="Schijlen E."/>
            <person name="Repin R."/>
            <person name="Schilthuizen M."/>
            <person name="Schranz E."/>
            <person name="Heidstra R."/>
            <person name="Miyata K."/>
            <person name="Fedorova E."/>
            <person name="Kohlen W."/>
            <person name="Bisseling T."/>
            <person name="Smit S."/>
            <person name="Geurts R."/>
        </authorList>
    </citation>
    <scope>NUCLEOTIDE SEQUENCE [LARGE SCALE GENOMIC DNA]</scope>
    <source>
        <strain evidence="2">cv. RG33-2</strain>
    </source>
</reference>
<keyword evidence="2" id="KW-1185">Reference proteome</keyword>
<organism evidence="1 2">
    <name type="scientific">Trema orientale</name>
    <name type="common">Charcoal tree</name>
    <name type="synonym">Celtis orientalis</name>
    <dbReference type="NCBI Taxonomy" id="63057"/>
    <lineage>
        <taxon>Eukaryota</taxon>
        <taxon>Viridiplantae</taxon>
        <taxon>Streptophyta</taxon>
        <taxon>Embryophyta</taxon>
        <taxon>Tracheophyta</taxon>
        <taxon>Spermatophyta</taxon>
        <taxon>Magnoliopsida</taxon>
        <taxon>eudicotyledons</taxon>
        <taxon>Gunneridae</taxon>
        <taxon>Pentapetalae</taxon>
        <taxon>rosids</taxon>
        <taxon>fabids</taxon>
        <taxon>Rosales</taxon>
        <taxon>Cannabaceae</taxon>
        <taxon>Trema</taxon>
    </lineage>
</organism>
<dbReference type="AlphaFoldDB" id="A0A2P5DBL4"/>
<proteinExistence type="predicted"/>
<sequence>MTPSFYVGRTSRKCRSYKGVSTNISNGQGNVSIFTTLVWSFLKIIVKLSPFSFTFWVTE</sequence>
<accession>A0A2P5DBL4</accession>